<dbReference type="EMBL" id="CM042890">
    <property type="protein sequence ID" value="KAI4312292.1"/>
    <property type="molecule type" value="Genomic_DNA"/>
</dbReference>
<comment type="caution">
    <text evidence="1">The sequence shown here is derived from an EMBL/GenBank/DDBJ whole genome shotgun (WGS) entry which is preliminary data.</text>
</comment>
<dbReference type="Proteomes" id="UP001057402">
    <property type="component" value="Chromosome 11"/>
</dbReference>
<organism evidence="1 2">
    <name type="scientific">Melastoma candidum</name>
    <dbReference type="NCBI Taxonomy" id="119954"/>
    <lineage>
        <taxon>Eukaryota</taxon>
        <taxon>Viridiplantae</taxon>
        <taxon>Streptophyta</taxon>
        <taxon>Embryophyta</taxon>
        <taxon>Tracheophyta</taxon>
        <taxon>Spermatophyta</taxon>
        <taxon>Magnoliopsida</taxon>
        <taxon>eudicotyledons</taxon>
        <taxon>Gunneridae</taxon>
        <taxon>Pentapetalae</taxon>
        <taxon>rosids</taxon>
        <taxon>malvids</taxon>
        <taxon>Myrtales</taxon>
        <taxon>Melastomataceae</taxon>
        <taxon>Melastomatoideae</taxon>
        <taxon>Melastomateae</taxon>
        <taxon>Melastoma</taxon>
    </lineage>
</organism>
<protein>
    <submittedName>
        <fullName evidence="1">Uncharacterized protein</fullName>
    </submittedName>
</protein>
<sequence>MESYQFGLFATSTIPLQDTPALGEAIQGIPAVDRITFHLLSLRGHPSGVRWVVGVWNLVMIPGSNPITHTPLGKLRLVSWVMANKAQEPPTCWAFRPQLKLDRQGSRPQVRPRGDVVGPGLGFAGL</sequence>
<keyword evidence="2" id="KW-1185">Reference proteome</keyword>
<reference evidence="2" key="1">
    <citation type="journal article" date="2023" name="Front. Plant Sci.">
        <title>Chromosomal-level genome assembly of Melastoma candidum provides insights into trichome evolution.</title>
        <authorList>
            <person name="Zhong Y."/>
            <person name="Wu W."/>
            <person name="Sun C."/>
            <person name="Zou P."/>
            <person name="Liu Y."/>
            <person name="Dai S."/>
            <person name="Zhou R."/>
        </authorList>
    </citation>
    <scope>NUCLEOTIDE SEQUENCE [LARGE SCALE GENOMIC DNA]</scope>
</reference>
<proteinExistence type="predicted"/>
<evidence type="ECO:0000313" key="1">
    <source>
        <dbReference type="EMBL" id="KAI4312292.1"/>
    </source>
</evidence>
<evidence type="ECO:0000313" key="2">
    <source>
        <dbReference type="Proteomes" id="UP001057402"/>
    </source>
</evidence>
<accession>A0ACB9LM83</accession>
<gene>
    <name evidence="1" type="ORF">MLD38_037117</name>
</gene>
<name>A0ACB9LM83_9MYRT</name>